<dbReference type="RefSeq" id="XP_011503205.1">
    <property type="nucleotide sequence ID" value="XM_011504903.1"/>
</dbReference>
<dbReference type="PANTHER" id="PTHR37686:SF1">
    <property type="entry name" value="LD36006P"/>
    <property type="match status" value="1"/>
</dbReference>
<protein>
    <submittedName>
        <fullName evidence="3">Uncharacterized protein LOC105366455</fullName>
    </submittedName>
</protein>
<reference evidence="3" key="1">
    <citation type="submission" date="2025-08" db="UniProtKB">
        <authorList>
            <consortium name="RefSeq"/>
        </authorList>
    </citation>
    <scope>IDENTIFICATION</scope>
</reference>
<keyword evidence="2" id="KW-1185">Reference proteome</keyword>
<proteinExistence type="predicted"/>
<evidence type="ECO:0000256" key="1">
    <source>
        <dbReference type="SAM" id="Phobius"/>
    </source>
</evidence>
<dbReference type="Pfam" id="PF25228">
    <property type="entry name" value="Lips"/>
    <property type="match status" value="2"/>
</dbReference>
<dbReference type="InterPro" id="IPR057435">
    <property type="entry name" value="Lips"/>
</dbReference>
<keyword evidence="1" id="KW-1133">Transmembrane helix</keyword>
<name>A0AAJ7E0J0_9HYME</name>
<dbReference type="KEGG" id="csol:105366455"/>
<feature type="transmembrane region" description="Helical" evidence="1">
    <location>
        <begin position="769"/>
        <end position="789"/>
    </location>
</feature>
<keyword evidence="1" id="KW-0472">Membrane</keyword>
<evidence type="ECO:0000313" key="3">
    <source>
        <dbReference type="RefSeq" id="XP_011503205.1"/>
    </source>
</evidence>
<sequence length="1294" mass="148165">MHAMPHNLNNTSANSANSGQNYQAFGNLQSCHRLEQDGFQPEKEPVEFDNRHLLGAPAEVESLVYNIKEVAQQFLYHWKKFPIILPPELFTCTVPSVSIGDDSLTRKKQQPYHLRDMFVAPSFDELDAVAVDSKGESRRLTNKQLESIRERGLHKDKYGKPKKLNATQLESIRKCGEFEVESINFAGQTHRWRLSGLLQRGRDRRRDALLKDLALATRFLVVTAKGRLVSHCFSVSESLKALFIGVLRLLDIIIGMPSLQAQNLDAKIREERCRYLVAELICKPEYEDSLELLCGFVRRQLQRATMEKFEVERESQMLPVPVPFVFGTPGGAAVDLRLFSRDIIKKALPSLLTILERETRGWFLHFREKLISELRAQKKTDEEIEREVNEAVMHEYLQRVYTSILSHPNILALGEGISHLLVQQAQSVVLMHRAVENVQRKLARTKQVLRERIEREHPVLSRIGPWMRDQMREAEANFIEECEWSAHEEALMLCGKQNLQQTLYFLNRDLTFMREREPVLLKELRKVKMPTRNFQWPTHIWLPRNWIVSRSFQGQSEIIPTVLSSTPTSITTPRSDPSQPVFLVEREIIHTTTTRWPMWRWINYVSRTWCWTWNAMFLFGVALPWCSPVSLRALLLIRPFTPDFELSQINGTLFPRKSSQTPTLYSRLTTLWRHISKSRTHFETEPDTGFIGKGMTRHINRLWNYGAKGLLGTLVILFLFPVACLLISFTSLFIAVTAFIWMPIVTLILHAFMALIMDLDSPENNRNRYLVVIEALIWNICLQGCIQPIAALFVSALLCPLISFVILTIAIIRYWVRVLWDTTLFHLVIKSRGRIPASNSFVVKRIAGPGLASDYYYQIKPEQALAAFEAKLELDELLAYQQEMERLITQPQRDFTQFIEACFGPFAATLEKTKEPYKSLEKEARDLVAALHEKLDRRKKDLQTGLGVAVRTKIKLTTFDLKIVIQQGALMLERLYPSHVFARLYSSEEDFWENKGLGVADWAGLAGLMYSDIFSLDFLQPLDDADTKFKLEPHGAIDLTRYTDMIHNTELGVGVNGPDLLGAVYAPRGNIQVHSPYLAVSVFNPRVKPPSNSRKSDKHNDTMGLLMSTRIGQHMIMSNNSGGVYINSRWQPWKRLIRPYSAEKLLIPLPIPHPAHIAVTIHNRDSEDPIPLDSEICQNILKAIEESPDEMPLESVIVSRYRGGDSSFDSVASQSSVSIEAAFNKIEEVQKQQEVDTPDEKEIETYHWTLSNWSGGMARRRNSGSIKVDLASPEDVTLDTDSTRVMFSTYGTTV</sequence>
<dbReference type="Proteomes" id="UP000695007">
    <property type="component" value="Unplaced"/>
</dbReference>
<accession>A0AAJ7E0J0</accession>
<feature type="transmembrane region" description="Helical" evidence="1">
    <location>
        <begin position="795"/>
        <end position="816"/>
    </location>
</feature>
<feature type="transmembrane region" description="Helical" evidence="1">
    <location>
        <begin position="710"/>
        <end position="734"/>
    </location>
</feature>
<feature type="transmembrane region" description="Helical" evidence="1">
    <location>
        <begin position="740"/>
        <end position="757"/>
    </location>
</feature>
<organism evidence="2 3">
    <name type="scientific">Ceratosolen solmsi marchali</name>
    <dbReference type="NCBI Taxonomy" id="326594"/>
    <lineage>
        <taxon>Eukaryota</taxon>
        <taxon>Metazoa</taxon>
        <taxon>Ecdysozoa</taxon>
        <taxon>Arthropoda</taxon>
        <taxon>Hexapoda</taxon>
        <taxon>Insecta</taxon>
        <taxon>Pterygota</taxon>
        <taxon>Neoptera</taxon>
        <taxon>Endopterygota</taxon>
        <taxon>Hymenoptera</taxon>
        <taxon>Apocrita</taxon>
        <taxon>Proctotrupomorpha</taxon>
        <taxon>Chalcidoidea</taxon>
        <taxon>Agaonidae</taxon>
        <taxon>Agaoninae</taxon>
        <taxon>Ceratosolen</taxon>
    </lineage>
</organism>
<keyword evidence="1" id="KW-0812">Transmembrane</keyword>
<gene>
    <name evidence="3" type="primary">LOC105366455</name>
</gene>
<dbReference type="PANTHER" id="PTHR37686">
    <property type="entry name" value="LD36006P"/>
    <property type="match status" value="1"/>
</dbReference>
<evidence type="ECO:0000313" key="2">
    <source>
        <dbReference type="Proteomes" id="UP000695007"/>
    </source>
</evidence>
<dbReference type="GeneID" id="105366455"/>